<dbReference type="AlphaFoldDB" id="A0A139A1D6"/>
<protein>
    <submittedName>
        <fullName evidence="1">Uncharacterized protein</fullName>
    </submittedName>
</protein>
<evidence type="ECO:0000313" key="1">
    <source>
        <dbReference type="EMBL" id="KXS10596.1"/>
    </source>
</evidence>
<evidence type="ECO:0000313" key="2">
    <source>
        <dbReference type="Proteomes" id="UP000070544"/>
    </source>
</evidence>
<name>A0A139A1D6_GONPJ</name>
<reference evidence="1 2" key="1">
    <citation type="journal article" date="2015" name="Genome Biol. Evol.">
        <title>Phylogenomic analyses indicate that early fungi evolved digesting cell walls of algal ancestors of land plants.</title>
        <authorList>
            <person name="Chang Y."/>
            <person name="Wang S."/>
            <person name="Sekimoto S."/>
            <person name="Aerts A.L."/>
            <person name="Choi C."/>
            <person name="Clum A."/>
            <person name="LaButti K.M."/>
            <person name="Lindquist E.A."/>
            <person name="Yee Ngan C."/>
            <person name="Ohm R.A."/>
            <person name="Salamov A.A."/>
            <person name="Grigoriev I.V."/>
            <person name="Spatafora J.W."/>
            <person name="Berbee M.L."/>
        </authorList>
    </citation>
    <scope>NUCLEOTIDE SEQUENCE [LARGE SCALE GENOMIC DNA]</scope>
    <source>
        <strain evidence="1 2">JEL478</strain>
    </source>
</reference>
<dbReference type="OrthoDB" id="2107894at2759"/>
<gene>
    <name evidence="1" type="ORF">M427DRAFT_476143</name>
</gene>
<dbReference type="Proteomes" id="UP000070544">
    <property type="component" value="Unassembled WGS sequence"/>
</dbReference>
<accession>A0A139A1D6</accession>
<proteinExistence type="predicted"/>
<organism evidence="1 2">
    <name type="scientific">Gonapodya prolifera (strain JEL478)</name>
    <name type="common">Monoblepharis prolifera</name>
    <dbReference type="NCBI Taxonomy" id="1344416"/>
    <lineage>
        <taxon>Eukaryota</taxon>
        <taxon>Fungi</taxon>
        <taxon>Fungi incertae sedis</taxon>
        <taxon>Chytridiomycota</taxon>
        <taxon>Chytridiomycota incertae sedis</taxon>
        <taxon>Monoblepharidomycetes</taxon>
        <taxon>Monoblepharidales</taxon>
        <taxon>Gonapodyaceae</taxon>
        <taxon>Gonapodya</taxon>
    </lineage>
</organism>
<sequence>MPPKARAREVFKDLKYFNGVPVPGVSVGFCNVRKTLSKADGTPDYTLRVGEGPIITGVTAILPRPKEQAPLPVL</sequence>
<dbReference type="EMBL" id="KQ965820">
    <property type="protein sequence ID" value="KXS10596.1"/>
    <property type="molecule type" value="Genomic_DNA"/>
</dbReference>
<keyword evidence="2" id="KW-1185">Reference proteome</keyword>